<gene>
    <name evidence="5" type="ORF">E6K80_00140</name>
</gene>
<dbReference type="GO" id="GO:0008745">
    <property type="term" value="F:N-acetylmuramoyl-L-alanine amidase activity"/>
    <property type="evidence" value="ECO:0007669"/>
    <property type="project" value="InterPro"/>
</dbReference>
<keyword evidence="3" id="KW-0732">Signal</keyword>
<evidence type="ECO:0000256" key="2">
    <source>
        <dbReference type="SAM" id="MobiDB-lite"/>
    </source>
</evidence>
<dbReference type="AlphaFoldDB" id="A0A538UBY7"/>
<dbReference type="InterPro" id="IPR050695">
    <property type="entry name" value="N-acetylmuramoyl_amidase_3"/>
</dbReference>
<dbReference type="SMART" id="SM00646">
    <property type="entry name" value="Ami_3"/>
    <property type="match status" value="1"/>
</dbReference>
<evidence type="ECO:0000259" key="4">
    <source>
        <dbReference type="SMART" id="SM00646"/>
    </source>
</evidence>
<evidence type="ECO:0000313" key="5">
    <source>
        <dbReference type="EMBL" id="TMQ73404.1"/>
    </source>
</evidence>
<dbReference type="PANTHER" id="PTHR30404">
    <property type="entry name" value="N-ACETYLMURAMOYL-L-ALANINE AMIDASE"/>
    <property type="match status" value="1"/>
</dbReference>
<feature type="chain" id="PRO_5021981584" description="MurNAc-LAA domain-containing protein" evidence="3">
    <location>
        <begin position="27"/>
        <end position="573"/>
    </location>
</feature>
<comment type="caution">
    <text evidence="5">The sequence shown here is derived from an EMBL/GenBank/DDBJ whole genome shotgun (WGS) entry which is preliminary data.</text>
</comment>
<dbReference type="CDD" id="cd02696">
    <property type="entry name" value="MurNAc-LAA"/>
    <property type="match status" value="1"/>
</dbReference>
<accession>A0A538UBY7</accession>
<feature type="region of interest" description="Disordered" evidence="2">
    <location>
        <begin position="30"/>
        <end position="54"/>
    </location>
</feature>
<dbReference type="GO" id="GO:0030288">
    <property type="term" value="C:outer membrane-bounded periplasmic space"/>
    <property type="evidence" value="ECO:0007669"/>
    <property type="project" value="TreeGrafter"/>
</dbReference>
<feature type="signal peptide" evidence="3">
    <location>
        <begin position="1"/>
        <end position="26"/>
    </location>
</feature>
<dbReference type="EMBL" id="VBPA01000005">
    <property type="protein sequence ID" value="TMQ73404.1"/>
    <property type="molecule type" value="Genomic_DNA"/>
</dbReference>
<feature type="non-terminal residue" evidence="5">
    <location>
        <position position="573"/>
    </location>
</feature>
<sequence>MAREARMHRPWATTLLAVLSAGFVAACGHPSGPRPPNAPPQASPAPIARPYPGYDQRVDSLESVDPDAMRDRRIAIDPGHGGAYRGAIGVNGLTEAEVNLSVALELERLLVAHGAKVQMTRREDRDFRGPSDSTLRGDLGERTRIANAFAPDLFLSIHHNADPGGLHDKNETQTYYKLGDEGASLDAAASIHRFLRRNLGIRGQRILPGNDVEARLTLPAKRRLEAEALYLGIARFFARGAPILASFQALGEAGHPDTSFAEIDGPTLAASVRGPFDHVELTLDDQPVEMERRGASLAWRPRRPLAVGRHEAMLRVAMSGVGWARERRLAFELERRPERLETRVWPDRPAALVGVRVLVLDRAGLPSRAAARLRVTASRPGVAPAETTIVAKDGVAWAYLRLSRAARASSASFARVTTAVKGGAAHGALVAYSSAALKRPPAWSGWALREPGGGHLKEAPGTGEPAPRWTWINRDGFVALRVDSALGLPALPGFRRWGFDSLPPRFTAIAGGALHGRRIELDPDAGGENDGGMGSSGTRAAFYNMDVAQALASLLRASGAEVDIARQGDIAAS</sequence>
<dbReference type="Pfam" id="PF01520">
    <property type="entry name" value="Amidase_3"/>
    <property type="match status" value="1"/>
</dbReference>
<evidence type="ECO:0000256" key="1">
    <source>
        <dbReference type="ARBA" id="ARBA00022801"/>
    </source>
</evidence>
<name>A0A538UBY7_UNCEI</name>
<reference evidence="5 6" key="1">
    <citation type="journal article" date="2019" name="Nat. Microbiol.">
        <title>Mediterranean grassland soil C-N compound turnover is dependent on rainfall and depth, and is mediated by genomically divergent microorganisms.</title>
        <authorList>
            <person name="Diamond S."/>
            <person name="Andeer P.F."/>
            <person name="Li Z."/>
            <person name="Crits-Christoph A."/>
            <person name="Burstein D."/>
            <person name="Anantharaman K."/>
            <person name="Lane K.R."/>
            <person name="Thomas B.C."/>
            <person name="Pan C."/>
            <person name="Northen T.R."/>
            <person name="Banfield J.F."/>
        </authorList>
    </citation>
    <scope>NUCLEOTIDE SEQUENCE [LARGE SCALE GENOMIC DNA]</scope>
    <source>
        <strain evidence="5">WS_10</strain>
    </source>
</reference>
<dbReference type="GO" id="GO:0009253">
    <property type="term" value="P:peptidoglycan catabolic process"/>
    <property type="evidence" value="ECO:0007669"/>
    <property type="project" value="InterPro"/>
</dbReference>
<evidence type="ECO:0000313" key="6">
    <source>
        <dbReference type="Proteomes" id="UP000319836"/>
    </source>
</evidence>
<dbReference type="PROSITE" id="PS51257">
    <property type="entry name" value="PROKAR_LIPOPROTEIN"/>
    <property type="match status" value="1"/>
</dbReference>
<keyword evidence="1" id="KW-0378">Hydrolase</keyword>
<dbReference type="SUPFAM" id="SSF53187">
    <property type="entry name" value="Zn-dependent exopeptidases"/>
    <property type="match status" value="1"/>
</dbReference>
<proteinExistence type="predicted"/>
<protein>
    <recommendedName>
        <fullName evidence="4">MurNAc-LAA domain-containing protein</fullName>
    </recommendedName>
</protein>
<organism evidence="5 6">
    <name type="scientific">Eiseniibacteriota bacterium</name>
    <dbReference type="NCBI Taxonomy" id="2212470"/>
    <lineage>
        <taxon>Bacteria</taxon>
        <taxon>Candidatus Eiseniibacteriota</taxon>
    </lineage>
</organism>
<feature type="compositionally biased region" description="Pro residues" evidence="2">
    <location>
        <begin position="32"/>
        <end position="49"/>
    </location>
</feature>
<dbReference type="Gene3D" id="3.40.630.40">
    <property type="entry name" value="Zn-dependent exopeptidases"/>
    <property type="match status" value="1"/>
</dbReference>
<dbReference type="PANTHER" id="PTHR30404:SF0">
    <property type="entry name" value="N-ACETYLMURAMOYL-L-ALANINE AMIDASE AMIC"/>
    <property type="match status" value="1"/>
</dbReference>
<feature type="domain" description="MurNAc-LAA" evidence="4">
    <location>
        <begin position="143"/>
        <end position="234"/>
    </location>
</feature>
<evidence type="ECO:0000256" key="3">
    <source>
        <dbReference type="SAM" id="SignalP"/>
    </source>
</evidence>
<dbReference type="Proteomes" id="UP000319836">
    <property type="component" value="Unassembled WGS sequence"/>
</dbReference>
<dbReference type="InterPro" id="IPR002508">
    <property type="entry name" value="MurNAc-LAA_cat"/>
</dbReference>